<feature type="non-terminal residue" evidence="2">
    <location>
        <position position="1"/>
    </location>
</feature>
<dbReference type="PANTHER" id="PTHR44791">
    <property type="entry name" value="TELOMERASE PROTEIN COMPONENT 1 TEP1"/>
    <property type="match status" value="1"/>
</dbReference>
<sequence>WAPDGSMAVSGNQAGELILWQEAKAVATAQAPGHIGALIWSSARTFFVLSADEKISEWQVKLQKGSAPGNLSLHLNRILQEDLGVLTSLGWAPDRHFLILAKADLTLLCMKPGDAPSEIWNSYTENPMILSTHKEYGIFVLQPKDPGVLYLLTQNESGEFEERLNFDINLENPSRTLISITQAKPESALMGCYGTWPNVAQKENGPQVTSGRKKQTLQKPKFQGQTHLPAGNLMPA</sequence>
<dbReference type="PANTHER" id="PTHR44791:SF1">
    <property type="entry name" value="TELOMERASE PROTEIN COMPONENT 1"/>
    <property type="match status" value="1"/>
</dbReference>
<dbReference type="GO" id="GO:0003720">
    <property type="term" value="F:telomerase activity"/>
    <property type="evidence" value="ECO:0007669"/>
    <property type="project" value="TreeGrafter"/>
</dbReference>
<feature type="region of interest" description="Disordered" evidence="1">
    <location>
        <begin position="201"/>
        <end position="236"/>
    </location>
</feature>
<gene>
    <name evidence="2" type="ORF">CR201_G0032959</name>
</gene>
<dbReference type="GO" id="GO:0000722">
    <property type="term" value="P:telomere maintenance via recombination"/>
    <property type="evidence" value="ECO:0007669"/>
    <property type="project" value="TreeGrafter"/>
</dbReference>
<dbReference type="EMBL" id="NDHI03003485">
    <property type="protein sequence ID" value="PNJ36167.1"/>
    <property type="molecule type" value="Genomic_DNA"/>
</dbReference>
<dbReference type="InterPro" id="IPR052652">
    <property type="entry name" value="Telomerase_Complex_Comp"/>
</dbReference>
<reference evidence="2" key="1">
    <citation type="submission" date="2017-12" db="EMBL/GenBank/DDBJ databases">
        <title>High-resolution comparative analysis of great ape genomes.</title>
        <authorList>
            <person name="Pollen A."/>
            <person name="Hastie A."/>
            <person name="Hormozdiari F."/>
            <person name="Dougherty M."/>
            <person name="Liu R."/>
            <person name="Chaisson M."/>
            <person name="Hoppe E."/>
            <person name="Hill C."/>
            <person name="Pang A."/>
            <person name="Hillier L."/>
            <person name="Baker C."/>
            <person name="Armstrong J."/>
            <person name="Shendure J."/>
            <person name="Paten B."/>
            <person name="Wilson R."/>
            <person name="Chao H."/>
            <person name="Schneider V."/>
            <person name="Ventura M."/>
            <person name="Kronenberg Z."/>
            <person name="Murali S."/>
            <person name="Gordon D."/>
            <person name="Cantsilieris S."/>
            <person name="Munson K."/>
            <person name="Nelson B."/>
            <person name="Raja A."/>
            <person name="Underwood J."/>
            <person name="Diekhans M."/>
            <person name="Fiddes I."/>
            <person name="Haussler D."/>
            <person name="Eichler E."/>
        </authorList>
    </citation>
    <scope>NUCLEOTIDE SEQUENCE [LARGE SCALE GENOMIC DNA]</scope>
    <source>
        <strain evidence="2">Susie</strain>
    </source>
</reference>
<evidence type="ECO:0000256" key="1">
    <source>
        <dbReference type="SAM" id="MobiDB-lite"/>
    </source>
</evidence>
<dbReference type="AlphaFoldDB" id="A0A2J8TT13"/>
<proteinExistence type="predicted"/>
<evidence type="ECO:0000313" key="2">
    <source>
        <dbReference type="EMBL" id="PNJ36167.1"/>
    </source>
</evidence>
<dbReference type="SUPFAM" id="SSF50978">
    <property type="entry name" value="WD40 repeat-like"/>
    <property type="match status" value="1"/>
</dbReference>
<dbReference type="FunFam" id="2.130.10.10:FF:001849">
    <property type="entry name" value="Telomerase protein component 1"/>
    <property type="match status" value="1"/>
</dbReference>
<dbReference type="Gene3D" id="2.130.10.10">
    <property type="entry name" value="YVTN repeat-like/Quinoprotein amine dehydrogenase"/>
    <property type="match status" value="1"/>
</dbReference>
<protein>
    <submittedName>
        <fullName evidence="2">TEP1 isoform 10</fullName>
    </submittedName>
</protein>
<dbReference type="GO" id="GO:0005697">
    <property type="term" value="C:telomerase holoenzyme complex"/>
    <property type="evidence" value="ECO:0007669"/>
    <property type="project" value="TreeGrafter"/>
</dbReference>
<dbReference type="InterPro" id="IPR015943">
    <property type="entry name" value="WD40/YVTN_repeat-like_dom_sf"/>
</dbReference>
<comment type="caution">
    <text evidence="2">The sequence shown here is derived from an EMBL/GenBank/DDBJ whole genome shotgun (WGS) entry which is preliminary data.</text>
</comment>
<dbReference type="GO" id="GO:0070034">
    <property type="term" value="F:telomerase RNA binding"/>
    <property type="evidence" value="ECO:0007669"/>
    <property type="project" value="TreeGrafter"/>
</dbReference>
<dbReference type="InterPro" id="IPR036322">
    <property type="entry name" value="WD40_repeat_dom_sf"/>
</dbReference>
<accession>A0A2J8TT13</accession>
<organism evidence="2">
    <name type="scientific">Pongo abelii</name>
    <name type="common">Sumatran orangutan</name>
    <name type="synonym">Pongo pygmaeus abelii</name>
    <dbReference type="NCBI Taxonomy" id="9601"/>
    <lineage>
        <taxon>Eukaryota</taxon>
        <taxon>Metazoa</taxon>
        <taxon>Chordata</taxon>
        <taxon>Craniata</taxon>
        <taxon>Vertebrata</taxon>
        <taxon>Euteleostomi</taxon>
        <taxon>Mammalia</taxon>
        <taxon>Eutheria</taxon>
        <taxon>Euarchontoglires</taxon>
        <taxon>Primates</taxon>
        <taxon>Haplorrhini</taxon>
        <taxon>Catarrhini</taxon>
        <taxon>Hominidae</taxon>
        <taxon>Pongo</taxon>
    </lineage>
</organism>
<name>A0A2J8TT13_PONAB</name>